<name>A0A1I7Y718_9BILA</name>
<dbReference type="AlphaFoldDB" id="A0A1I7Y718"/>
<feature type="region of interest" description="Disordered" evidence="1">
    <location>
        <begin position="1"/>
        <end position="37"/>
    </location>
</feature>
<proteinExistence type="predicted"/>
<accession>A0A1I7Y718</accession>
<evidence type="ECO:0000256" key="1">
    <source>
        <dbReference type="SAM" id="MobiDB-lite"/>
    </source>
</evidence>
<reference evidence="3" key="1">
    <citation type="submission" date="2016-11" db="UniProtKB">
        <authorList>
            <consortium name="WormBaseParasite"/>
        </authorList>
    </citation>
    <scope>IDENTIFICATION</scope>
</reference>
<dbReference type="Proteomes" id="UP000095287">
    <property type="component" value="Unplaced"/>
</dbReference>
<keyword evidence="2" id="KW-1185">Reference proteome</keyword>
<evidence type="ECO:0000313" key="2">
    <source>
        <dbReference type="Proteomes" id="UP000095287"/>
    </source>
</evidence>
<feature type="compositionally biased region" description="Basic and acidic residues" evidence="1">
    <location>
        <begin position="1"/>
        <end position="10"/>
    </location>
</feature>
<dbReference type="WBParaSite" id="L893_g1328.t1">
    <property type="protein sequence ID" value="L893_g1328.t1"/>
    <property type="gene ID" value="L893_g1328"/>
</dbReference>
<sequence>MSGGDDDHRGPRSPKSPSTTVDSERPSTSASHDAPRILPPWLLAVAPPFLPQDKLPTGGDYYSNDVGPKTSTTVAEGPREVVCDSFDKWPGGLADERSGAWTAADGISDTRPVYLVLGC</sequence>
<organism evidence="2 3">
    <name type="scientific">Steinernema glaseri</name>
    <dbReference type="NCBI Taxonomy" id="37863"/>
    <lineage>
        <taxon>Eukaryota</taxon>
        <taxon>Metazoa</taxon>
        <taxon>Ecdysozoa</taxon>
        <taxon>Nematoda</taxon>
        <taxon>Chromadorea</taxon>
        <taxon>Rhabditida</taxon>
        <taxon>Tylenchina</taxon>
        <taxon>Panagrolaimomorpha</taxon>
        <taxon>Strongyloidoidea</taxon>
        <taxon>Steinernematidae</taxon>
        <taxon>Steinernema</taxon>
    </lineage>
</organism>
<protein>
    <submittedName>
        <fullName evidence="3">Uncharacterized protein</fullName>
    </submittedName>
</protein>
<feature type="compositionally biased region" description="Polar residues" evidence="1">
    <location>
        <begin position="15"/>
        <end position="31"/>
    </location>
</feature>
<evidence type="ECO:0000313" key="3">
    <source>
        <dbReference type="WBParaSite" id="L893_g1328.t1"/>
    </source>
</evidence>